<evidence type="ECO:0000313" key="1">
    <source>
        <dbReference type="Proteomes" id="UP000887569"/>
    </source>
</evidence>
<dbReference type="WBParaSite" id="PgR001X_g172_t01">
    <property type="protein sequence ID" value="PgR001X_g172_t01"/>
    <property type="gene ID" value="PgR001X_g172"/>
</dbReference>
<dbReference type="AlphaFoldDB" id="A0A915A568"/>
<reference evidence="2" key="1">
    <citation type="submission" date="2022-11" db="UniProtKB">
        <authorList>
            <consortium name="WormBaseParasite"/>
        </authorList>
    </citation>
    <scope>IDENTIFICATION</scope>
</reference>
<keyword evidence="1" id="KW-1185">Reference proteome</keyword>
<dbReference type="Proteomes" id="UP000887569">
    <property type="component" value="Unplaced"/>
</dbReference>
<sequence length="66" mass="7222">HLTSVFPEAVPHCITSPSLFIAVQLQFSSSEESPQSLIPLHTEALGMHLLFLHVKATSKSQSEHLS</sequence>
<evidence type="ECO:0000313" key="2">
    <source>
        <dbReference type="WBParaSite" id="PgR001X_g172_t01"/>
    </source>
</evidence>
<proteinExistence type="predicted"/>
<organism evidence="1 2">
    <name type="scientific">Parascaris univalens</name>
    <name type="common">Nematode worm</name>
    <dbReference type="NCBI Taxonomy" id="6257"/>
    <lineage>
        <taxon>Eukaryota</taxon>
        <taxon>Metazoa</taxon>
        <taxon>Ecdysozoa</taxon>
        <taxon>Nematoda</taxon>
        <taxon>Chromadorea</taxon>
        <taxon>Rhabditida</taxon>
        <taxon>Spirurina</taxon>
        <taxon>Ascaridomorpha</taxon>
        <taxon>Ascaridoidea</taxon>
        <taxon>Ascarididae</taxon>
        <taxon>Parascaris</taxon>
    </lineage>
</organism>
<accession>A0A915A568</accession>
<name>A0A915A568_PARUN</name>
<protein>
    <submittedName>
        <fullName evidence="2">Uncharacterized protein</fullName>
    </submittedName>
</protein>